<reference evidence="1" key="1">
    <citation type="submission" date="2023-10" db="EMBL/GenBank/DDBJ databases">
        <title>Genome assembly of Pristionchus species.</title>
        <authorList>
            <person name="Yoshida K."/>
            <person name="Sommer R.J."/>
        </authorList>
    </citation>
    <scope>NUCLEOTIDE SEQUENCE</scope>
    <source>
        <strain evidence="1">RS0144</strain>
    </source>
</reference>
<keyword evidence="2" id="KW-1185">Reference proteome</keyword>
<proteinExistence type="predicted"/>
<name>A0AAV5TB12_9BILA</name>
<dbReference type="Proteomes" id="UP001432027">
    <property type="component" value="Unassembled WGS sequence"/>
</dbReference>
<feature type="non-terminal residue" evidence="1">
    <location>
        <position position="83"/>
    </location>
</feature>
<accession>A0AAV5TB12</accession>
<evidence type="ECO:0000313" key="2">
    <source>
        <dbReference type="Proteomes" id="UP001432027"/>
    </source>
</evidence>
<dbReference type="AlphaFoldDB" id="A0AAV5TB12"/>
<feature type="non-terminal residue" evidence="1">
    <location>
        <position position="1"/>
    </location>
</feature>
<protein>
    <submittedName>
        <fullName evidence="1">Uncharacterized protein</fullName>
    </submittedName>
</protein>
<evidence type="ECO:0000313" key="1">
    <source>
        <dbReference type="EMBL" id="GMS92742.1"/>
    </source>
</evidence>
<gene>
    <name evidence="1" type="ORF">PENTCL1PPCAC_14917</name>
</gene>
<sequence>SRQPRHPLPIGHLSSQPLYHAVHTCFSVLPESRIGSERELALFESIVDSDEAGKVVRLVQHLSSLYPSNVHDVVAEGARQLPR</sequence>
<organism evidence="1 2">
    <name type="scientific">Pristionchus entomophagus</name>
    <dbReference type="NCBI Taxonomy" id="358040"/>
    <lineage>
        <taxon>Eukaryota</taxon>
        <taxon>Metazoa</taxon>
        <taxon>Ecdysozoa</taxon>
        <taxon>Nematoda</taxon>
        <taxon>Chromadorea</taxon>
        <taxon>Rhabditida</taxon>
        <taxon>Rhabditina</taxon>
        <taxon>Diplogasteromorpha</taxon>
        <taxon>Diplogasteroidea</taxon>
        <taxon>Neodiplogasteridae</taxon>
        <taxon>Pristionchus</taxon>
    </lineage>
</organism>
<comment type="caution">
    <text evidence="1">The sequence shown here is derived from an EMBL/GenBank/DDBJ whole genome shotgun (WGS) entry which is preliminary data.</text>
</comment>
<dbReference type="EMBL" id="BTSX01000004">
    <property type="protein sequence ID" value="GMS92742.1"/>
    <property type="molecule type" value="Genomic_DNA"/>
</dbReference>